<name>A0ABR4L626_9EURO</name>
<reference evidence="1 2" key="1">
    <citation type="submission" date="2024-07" db="EMBL/GenBank/DDBJ databases">
        <title>Section-level genome sequencing and comparative genomics of Aspergillus sections Usti and Cavernicolus.</title>
        <authorList>
            <consortium name="Lawrence Berkeley National Laboratory"/>
            <person name="Nybo J.L."/>
            <person name="Vesth T.C."/>
            <person name="Theobald S."/>
            <person name="Frisvad J.C."/>
            <person name="Larsen T.O."/>
            <person name="Kjaerboelling I."/>
            <person name="Rothschild-Mancinelli K."/>
            <person name="Lyhne E.K."/>
            <person name="Kogle M.E."/>
            <person name="Barry K."/>
            <person name="Clum A."/>
            <person name="Na H."/>
            <person name="Ledsgaard L."/>
            <person name="Lin J."/>
            <person name="Lipzen A."/>
            <person name="Kuo A."/>
            <person name="Riley R."/>
            <person name="Mondo S."/>
            <person name="LaButti K."/>
            <person name="Haridas S."/>
            <person name="Pangalinan J."/>
            <person name="Salamov A.A."/>
            <person name="Simmons B.A."/>
            <person name="Magnuson J.K."/>
            <person name="Chen J."/>
            <person name="Drula E."/>
            <person name="Henrissat B."/>
            <person name="Wiebenga A."/>
            <person name="Lubbers R.J."/>
            <person name="Gomes A.C."/>
            <person name="Macurrencykelacurrency M.R."/>
            <person name="Stajich J."/>
            <person name="Grigoriev I.V."/>
            <person name="Mortensen U.H."/>
            <person name="De vries R.P."/>
            <person name="Baker S.E."/>
            <person name="Andersen M.R."/>
        </authorList>
    </citation>
    <scope>NUCLEOTIDE SEQUENCE [LARGE SCALE GENOMIC DNA]</scope>
    <source>
        <strain evidence="1 2">CBS 756.74</strain>
    </source>
</reference>
<comment type="caution">
    <text evidence="1">The sequence shown here is derived from an EMBL/GenBank/DDBJ whole genome shotgun (WGS) entry which is preliminary data.</text>
</comment>
<proteinExistence type="predicted"/>
<protein>
    <recommendedName>
        <fullName evidence="3">F-box domain-containing protein</fullName>
    </recommendedName>
</protein>
<organism evidence="1 2">
    <name type="scientific">Aspergillus pseudodeflectus</name>
    <dbReference type="NCBI Taxonomy" id="176178"/>
    <lineage>
        <taxon>Eukaryota</taxon>
        <taxon>Fungi</taxon>
        <taxon>Dikarya</taxon>
        <taxon>Ascomycota</taxon>
        <taxon>Pezizomycotina</taxon>
        <taxon>Eurotiomycetes</taxon>
        <taxon>Eurotiomycetidae</taxon>
        <taxon>Eurotiales</taxon>
        <taxon>Aspergillaceae</taxon>
        <taxon>Aspergillus</taxon>
        <taxon>Aspergillus subgen. Nidulantes</taxon>
    </lineage>
</organism>
<keyword evidence="2" id="KW-1185">Reference proteome</keyword>
<dbReference type="Proteomes" id="UP001610444">
    <property type="component" value="Unassembled WGS sequence"/>
</dbReference>
<evidence type="ECO:0008006" key="3">
    <source>
        <dbReference type="Google" id="ProtNLM"/>
    </source>
</evidence>
<sequence>MSFMPTWGHGMNCFLCGMMIQAGDRRFKGLAIPERKDWAEKELKGDHLVPAPEVEETAFGKLSTQWGHFFRAIVEGPPDSTLALTGIGFRENDSKAVVPASPGKACIVAPSCASHGKRQCKVFRARGWRIFPLDVNYSNMRFGYPVHAHCWMLVGHVIGLEVVENNLRVFCETMYEYWSKHAQHWQANPSHPTDPACRYIWRQPGVRQLEAKARCPWSAKSHASDSPLHLPKVQKMIRQVASRSEKASRVGYPARSPVHLPLEIRIMIIDELYMLPNFSRNDVRGVRRAPRALGWKLPDRYWISRCSMDLGLDVVGIPNIDKVADWGKFCTTLGYNLAGSKWWCVSGLALRESILDRLRTVQERFLKRVNSEADVVE</sequence>
<dbReference type="GeneID" id="98159186"/>
<dbReference type="RefSeq" id="XP_070904695.1">
    <property type="nucleotide sequence ID" value="XM_071044022.1"/>
</dbReference>
<gene>
    <name evidence="1" type="ORF">BJX68DRAFT_260974</name>
</gene>
<evidence type="ECO:0000313" key="2">
    <source>
        <dbReference type="Proteomes" id="UP001610444"/>
    </source>
</evidence>
<evidence type="ECO:0000313" key="1">
    <source>
        <dbReference type="EMBL" id="KAL2860004.1"/>
    </source>
</evidence>
<dbReference type="EMBL" id="JBFXLR010000002">
    <property type="protein sequence ID" value="KAL2860004.1"/>
    <property type="molecule type" value="Genomic_DNA"/>
</dbReference>
<accession>A0ABR4L626</accession>